<sequence length="183" mass="20553">MAPGDSVAFDLESANPIDATIILDHFDHVIQMANWENFLKSYAHNAFESRRFNLMLCVTSEAHVSRILGLNGGRKFKYLGLDIPNYGRWLEPQVNALVDKVVKRTASHSPIQDSDKQRLIGLAVRAGSPYPIIEAWDRGFDNIDWRRIELLANIAAEDWAAAENIKPPEDLAAERGARRCAIV</sequence>
<name>A0A7S0N9B5_9CRYP</name>
<organism evidence="1">
    <name type="scientific">Cryptomonas curvata</name>
    <dbReference type="NCBI Taxonomy" id="233186"/>
    <lineage>
        <taxon>Eukaryota</taxon>
        <taxon>Cryptophyceae</taxon>
        <taxon>Cryptomonadales</taxon>
        <taxon>Cryptomonadaceae</taxon>
        <taxon>Cryptomonas</taxon>
    </lineage>
</organism>
<proteinExistence type="predicted"/>
<protein>
    <submittedName>
        <fullName evidence="1">Uncharacterized protein</fullName>
    </submittedName>
</protein>
<evidence type="ECO:0000313" key="1">
    <source>
        <dbReference type="EMBL" id="CAD8663894.1"/>
    </source>
</evidence>
<dbReference type="EMBL" id="HBEZ01060442">
    <property type="protein sequence ID" value="CAD8663894.1"/>
    <property type="molecule type" value="Transcribed_RNA"/>
</dbReference>
<accession>A0A7S0N9B5</accession>
<reference evidence="1" key="1">
    <citation type="submission" date="2021-01" db="EMBL/GenBank/DDBJ databases">
        <authorList>
            <person name="Corre E."/>
            <person name="Pelletier E."/>
            <person name="Niang G."/>
            <person name="Scheremetjew M."/>
            <person name="Finn R."/>
            <person name="Kale V."/>
            <person name="Holt S."/>
            <person name="Cochrane G."/>
            <person name="Meng A."/>
            <person name="Brown T."/>
            <person name="Cohen L."/>
        </authorList>
    </citation>
    <scope>NUCLEOTIDE SEQUENCE</scope>
    <source>
        <strain evidence="1">CCAP979/52</strain>
    </source>
</reference>
<gene>
    <name evidence="1" type="ORF">CCUR1050_LOCUS33202</name>
</gene>
<dbReference type="AlphaFoldDB" id="A0A7S0N9B5"/>